<protein>
    <recommendedName>
        <fullName evidence="3">Sulfotransferase family protein</fullName>
    </recommendedName>
</protein>
<accession>A0A291LZB9</accession>
<dbReference type="KEGG" id="cmag:CBW24_08300"/>
<keyword evidence="2" id="KW-1185">Reference proteome</keyword>
<organism evidence="1 2">
    <name type="scientific">Pacificitalea manganoxidans</name>
    <dbReference type="NCBI Taxonomy" id="1411902"/>
    <lineage>
        <taxon>Bacteria</taxon>
        <taxon>Pseudomonadati</taxon>
        <taxon>Pseudomonadota</taxon>
        <taxon>Alphaproteobacteria</taxon>
        <taxon>Rhodobacterales</taxon>
        <taxon>Paracoccaceae</taxon>
        <taxon>Pacificitalea</taxon>
    </lineage>
</organism>
<sequence>MEIVYHLGVHCTDEDALLRSLRRNAESLASEGVVVPDPARFRPVLREALINLRGSPASAEMQATMLDAVTDEDGTERVIFSNENFFCAPARAITGGRLYPMAGARAGWLRNLFPDAEIEFFISLRNPATLLPALSDRVHDADFNAWLKAGNYDDLRWSDVINALREGAPNAALTVWCNEDAPMIWPELVDRLALVGDGTSLKGRFDILSGLMKPGGVERLESYLASHPVRNAAQRTRIISAFLDKFVRPGAVEMEIDLKGWDENLVARLTDDYERDVDLIRNMDGVTFVAP</sequence>
<gene>
    <name evidence="1" type="ORF">CBW24_08300</name>
</gene>
<dbReference type="OrthoDB" id="7816979at2"/>
<evidence type="ECO:0000313" key="2">
    <source>
        <dbReference type="Proteomes" id="UP000219050"/>
    </source>
</evidence>
<evidence type="ECO:0008006" key="3">
    <source>
        <dbReference type="Google" id="ProtNLM"/>
    </source>
</evidence>
<proteinExistence type="predicted"/>
<name>A0A291LZB9_9RHOB</name>
<dbReference type="Proteomes" id="UP000219050">
    <property type="component" value="Chromosome"/>
</dbReference>
<dbReference type="RefSeq" id="WP_097373288.1">
    <property type="nucleotide sequence ID" value="NZ_CP021404.1"/>
</dbReference>
<dbReference type="AlphaFoldDB" id="A0A291LZB9"/>
<dbReference type="EMBL" id="CP021404">
    <property type="protein sequence ID" value="ATI42004.1"/>
    <property type="molecule type" value="Genomic_DNA"/>
</dbReference>
<evidence type="ECO:0000313" key="1">
    <source>
        <dbReference type="EMBL" id="ATI42004.1"/>
    </source>
</evidence>
<reference evidence="1 2" key="1">
    <citation type="submission" date="2017-05" db="EMBL/GenBank/DDBJ databases">
        <title>Comparative genomic and metabolic analysis of manganese-oxidizing mechanisms in Celeribater manganoxidans DY25T: its adaption to the environment of polymetallic nodule.</title>
        <authorList>
            <person name="Wang X."/>
        </authorList>
    </citation>
    <scope>NUCLEOTIDE SEQUENCE [LARGE SCALE GENOMIC DNA]</scope>
    <source>
        <strain evidence="1 2">DY25</strain>
    </source>
</reference>